<feature type="chain" id="PRO_5046586296" evidence="3">
    <location>
        <begin position="32"/>
        <end position="165"/>
    </location>
</feature>
<dbReference type="Proteomes" id="UP001527392">
    <property type="component" value="Unassembled WGS sequence"/>
</dbReference>
<keyword evidence="5" id="KW-1185">Reference proteome</keyword>
<gene>
    <name evidence="4" type="ORF">L2504_01380</name>
</gene>
<keyword evidence="2" id="KW-1133">Transmembrane helix</keyword>
<evidence type="ECO:0000313" key="5">
    <source>
        <dbReference type="Proteomes" id="UP001527392"/>
    </source>
</evidence>
<evidence type="ECO:0000256" key="1">
    <source>
        <dbReference type="SAM" id="MobiDB-lite"/>
    </source>
</evidence>
<feature type="signal peptide" evidence="3">
    <location>
        <begin position="1"/>
        <end position="31"/>
    </location>
</feature>
<feature type="compositionally biased region" description="Polar residues" evidence="1">
    <location>
        <begin position="116"/>
        <end position="133"/>
    </location>
</feature>
<dbReference type="EMBL" id="JAKHMS010000002">
    <property type="protein sequence ID" value="MCZ3780802.1"/>
    <property type="molecule type" value="Genomic_DNA"/>
</dbReference>
<keyword evidence="3" id="KW-0732">Signal</keyword>
<name>A0ABT4K519_9LACO</name>
<evidence type="ECO:0000256" key="3">
    <source>
        <dbReference type="SAM" id="SignalP"/>
    </source>
</evidence>
<keyword evidence="2" id="KW-0472">Membrane</keyword>
<accession>A0ABT4K519</accession>
<dbReference type="NCBIfam" id="TIGR01167">
    <property type="entry name" value="LPXTG_anchor"/>
    <property type="match status" value="1"/>
</dbReference>
<proteinExistence type="predicted"/>
<evidence type="ECO:0000256" key="2">
    <source>
        <dbReference type="SAM" id="Phobius"/>
    </source>
</evidence>
<reference evidence="4 5" key="1">
    <citation type="submission" date="2022-01" db="EMBL/GenBank/DDBJ databases">
        <title>VMRC isolate genome collection.</title>
        <authorList>
            <person name="France M."/>
            <person name="Rutt L."/>
            <person name="Humphrys M."/>
            <person name="Ravel J."/>
        </authorList>
    </citation>
    <scope>NUCLEOTIDE SEQUENCE [LARGE SCALE GENOMIC DNA]</scope>
    <source>
        <strain evidence="4 5">C0030B4</strain>
    </source>
</reference>
<feature type="compositionally biased region" description="Low complexity" evidence="1">
    <location>
        <begin position="80"/>
        <end position="115"/>
    </location>
</feature>
<protein>
    <submittedName>
        <fullName evidence="4">LPXTG cell wall anchor domain-containing protein</fullName>
    </submittedName>
</protein>
<feature type="region of interest" description="Disordered" evidence="1">
    <location>
        <begin position="80"/>
        <end position="133"/>
    </location>
</feature>
<sequence length="165" mass="17357">MKNLKKLAISGTTLVAAMTMGVATISSTAHAESYQNLENYWKATYPDSKVDFVTAAKQGNGDAWRLTTQLDGYKANNNVQQSNSQSVTNNNSQVQAQSSVATNNTASSTTANTQQPTYVATKSNSGMKTLPQTGNNNGEAVAASGLGLASVASMFGLGLLKHRFN</sequence>
<comment type="caution">
    <text evidence="4">The sequence shown here is derived from an EMBL/GenBank/DDBJ whole genome shotgun (WGS) entry which is preliminary data.</text>
</comment>
<keyword evidence="2" id="KW-0812">Transmembrane</keyword>
<dbReference type="RefSeq" id="WP_124031862.1">
    <property type="nucleotide sequence ID" value="NZ_CAKMAX010000001.1"/>
</dbReference>
<feature type="transmembrane region" description="Helical" evidence="2">
    <location>
        <begin position="140"/>
        <end position="160"/>
    </location>
</feature>
<evidence type="ECO:0000313" key="4">
    <source>
        <dbReference type="EMBL" id="MCZ3780802.1"/>
    </source>
</evidence>
<organism evidence="4 5">
    <name type="scientific">Limosilactobacillus vaginalis</name>
    <dbReference type="NCBI Taxonomy" id="1633"/>
    <lineage>
        <taxon>Bacteria</taxon>
        <taxon>Bacillati</taxon>
        <taxon>Bacillota</taxon>
        <taxon>Bacilli</taxon>
        <taxon>Lactobacillales</taxon>
        <taxon>Lactobacillaceae</taxon>
        <taxon>Limosilactobacillus</taxon>
    </lineage>
</organism>